<dbReference type="InterPro" id="IPR003423">
    <property type="entry name" value="OMP_efflux"/>
</dbReference>
<dbReference type="Proteomes" id="UP000218890">
    <property type="component" value="Chromosome"/>
</dbReference>
<dbReference type="SUPFAM" id="SSF56954">
    <property type="entry name" value="Outer membrane efflux proteins (OEP)"/>
    <property type="match status" value="1"/>
</dbReference>
<dbReference type="RefSeq" id="WP_162549399.1">
    <property type="nucleotide sequence ID" value="NZ_AP017372.2"/>
</dbReference>
<evidence type="ECO:0000256" key="4">
    <source>
        <dbReference type="ARBA" id="ARBA00022452"/>
    </source>
</evidence>
<keyword evidence="4" id="KW-1134">Transmembrane beta strand</keyword>
<organism evidence="9 10">
    <name type="scientific">Halorhodospira halochloris</name>
    <name type="common">Ectothiorhodospira halochloris</name>
    <dbReference type="NCBI Taxonomy" id="1052"/>
    <lineage>
        <taxon>Bacteria</taxon>
        <taxon>Pseudomonadati</taxon>
        <taxon>Pseudomonadota</taxon>
        <taxon>Gammaproteobacteria</taxon>
        <taxon>Chromatiales</taxon>
        <taxon>Ectothiorhodospiraceae</taxon>
        <taxon>Halorhodospira</taxon>
    </lineage>
</organism>
<sequence>MTGRGLRQWRAALSALFLAITLILPLSLPAQGPEGGSVVAANELPAYGADGRQGAETEDLLDIYRLAERADPQLRGQHLEREALLEEQRAALGALLPSATISGEIRYTDREEERAGAVAGETERTFTQQQYMANISQPLFNLPAWHEWQASQHSSRVGEAELEMRRQELVHQVAEVYLGVLSAQSNLALQERELEAVSASLRQAQALHEEREIAPSEYEQARARHDNVKAEVIRAEGELEIALEELSELTDSEHRYLAELRSEAELPRLDPLELDEWLEHAYAGNPELLAARAELDAQGRQVQAAAGQRYPSVDLVAGYTRFDDADDVDMDDPDYDAGEQTARTLDDYYIGVQMQMPLYQGGSVGAQRRSAEHRRDRQRTEVERVRRAVRAQARSAYQGIISGSSEIEAYRVAVRSGERTVDAMAAEVELGTRDVTDLLEAQRELFESQRNLSQARYEYLLNTLELRRAAGHLSAQDIVALNELFE</sequence>
<evidence type="ECO:0000256" key="6">
    <source>
        <dbReference type="ARBA" id="ARBA00023136"/>
    </source>
</evidence>
<keyword evidence="8" id="KW-0175">Coiled coil</keyword>
<evidence type="ECO:0000256" key="5">
    <source>
        <dbReference type="ARBA" id="ARBA00022692"/>
    </source>
</evidence>
<reference evidence="9" key="1">
    <citation type="submission" date="2016-02" db="EMBL/GenBank/DDBJ databases">
        <title>Halorhodospira halochloris DSM-1059 complete genome, version 2.</title>
        <authorList>
            <person name="Tsukatani Y."/>
        </authorList>
    </citation>
    <scope>NUCLEOTIDE SEQUENCE</scope>
    <source>
        <strain evidence="9">DSM 1059</strain>
    </source>
</reference>
<evidence type="ECO:0000313" key="9">
    <source>
        <dbReference type="EMBL" id="BAU57944.1"/>
    </source>
</evidence>
<gene>
    <name evidence="9" type="primary">tolC</name>
    <name evidence="9" type="ORF">HH1059_12450</name>
</gene>
<evidence type="ECO:0000256" key="3">
    <source>
        <dbReference type="ARBA" id="ARBA00022448"/>
    </source>
</evidence>
<dbReference type="GO" id="GO:0009279">
    <property type="term" value="C:cell outer membrane"/>
    <property type="evidence" value="ECO:0007669"/>
    <property type="project" value="UniProtKB-SubCell"/>
</dbReference>
<dbReference type="Gene3D" id="1.20.1600.10">
    <property type="entry name" value="Outer membrane efflux proteins (OEP)"/>
    <property type="match status" value="1"/>
</dbReference>
<proteinExistence type="inferred from homology"/>
<protein>
    <submittedName>
        <fullName evidence="9">Type I secretion outer membrane protein</fullName>
    </submittedName>
</protein>
<dbReference type="InterPro" id="IPR051906">
    <property type="entry name" value="TolC-like"/>
</dbReference>
<keyword evidence="5" id="KW-0812">Transmembrane</keyword>
<feature type="coiled-coil region" evidence="8">
    <location>
        <begin position="187"/>
        <end position="252"/>
    </location>
</feature>
<evidence type="ECO:0000256" key="7">
    <source>
        <dbReference type="ARBA" id="ARBA00023237"/>
    </source>
</evidence>
<keyword evidence="10" id="KW-1185">Reference proteome</keyword>
<dbReference type="EMBL" id="AP017372">
    <property type="protein sequence ID" value="BAU57944.1"/>
    <property type="molecule type" value="Genomic_DNA"/>
</dbReference>
<dbReference type="GO" id="GO:0015562">
    <property type="term" value="F:efflux transmembrane transporter activity"/>
    <property type="evidence" value="ECO:0007669"/>
    <property type="project" value="InterPro"/>
</dbReference>
<name>A0A0X8X9G5_HALHR</name>
<dbReference type="NCBIfam" id="TIGR01844">
    <property type="entry name" value="type_I_sec_TolC"/>
    <property type="match status" value="1"/>
</dbReference>
<evidence type="ECO:0000313" key="10">
    <source>
        <dbReference type="Proteomes" id="UP000218890"/>
    </source>
</evidence>
<dbReference type="PANTHER" id="PTHR30026">
    <property type="entry name" value="OUTER MEMBRANE PROTEIN TOLC"/>
    <property type="match status" value="1"/>
</dbReference>
<keyword evidence="6" id="KW-0472">Membrane</keyword>
<dbReference type="KEGG" id="hhk:HH1059_12450"/>
<dbReference type="Pfam" id="PF02321">
    <property type="entry name" value="OEP"/>
    <property type="match status" value="2"/>
</dbReference>
<comment type="subcellular location">
    <subcellularLocation>
        <location evidence="1">Cell outer membrane</location>
    </subcellularLocation>
</comment>
<evidence type="ECO:0000256" key="2">
    <source>
        <dbReference type="ARBA" id="ARBA00007613"/>
    </source>
</evidence>
<dbReference type="GO" id="GO:1990281">
    <property type="term" value="C:efflux pump complex"/>
    <property type="evidence" value="ECO:0007669"/>
    <property type="project" value="TreeGrafter"/>
</dbReference>
<keyword evidence="3" id="KW-0813">Transport</keyword>
<accession>A0A0X8X9G5</accession>
<dbReference type="PANTHER" id="PTHR30026:SF20">
    <property type="entry name" value="OUTER MEMBRANE PROTEIN TOLC"/>
    <property type="match status" value="1"/>
</dbReference>
<keyword evidence="7" id="KW-0998">Cell outer membrane</keyword>
<evidence type="ECO:0000256" key="1">
    <source>
        <dbReference type="ARBA" id="ARBA00004442"/>
    </source>
</evidence>
<dbReference type="GO" id="GO:0015288">
    <property type="term" value="F:porin activity"/>
    <property type="evidence" value="ECO:0007669"/>
    <property type="project" value="TreeGrafter"/>
</dbReference>
<dbReference type="AlphaFoldDB" id="A0A0X8X9G5"/>
<comment type="similarity">
    <text evidence="2">Belongs to the outer membrane factor (OMF) (TC 1.B.17) family.</text>
</comment>
<evidence type="ECO:0000256" key="8">
    <source>
        <dbReference type="SAM" id="Coils"/>
    </source>
</evidence>
<dbReference type="InterPro" id="IPR010130">
    <property type="entry name" value="T1SS_OMP_TolC"/>
</dbReference>